<comment type="caution">
    <text evidence="1">The sequence shown here is derived from an EMBL/GenBank/DDBJ whole genome shotgun (WGS) entry which is preliminary data.</text>
</comment>
<dbReference type="EMBL" id="BOPG01000010">
    <property type="protein sequence ID" value="GIJ54075.1"/>
    <property type="molecule type" value="Genomic_DNA"/>
</dbReference>
<keyword evidence="2" id="KW-1185">Reference proteome</keyword>
<organism evidence="1 2">
    <name type="scientific">Virgisporangium aurantiacum</name>
    <dbReference type="NCBI Taxonomy" id="175570"/>
    <lineage>
        <taxon>Bacteria</taxon>
        <taxon>Bacillati</taxon>
        <taxon>Actinomycetota</taxon>
        <taxon>Actinomycetes</taxon>
        <taxon>Micromonosporales</taxon>
        <taxon>Micromonosporaceae</taxon>
        <taxon>Virgisporangium</taxon>
    </lineage>
</organism>
<protein>
    <submittedName>
        <fullName evidence="1">Uncharacterized protein</fullName>
    </submittedName>
</protein>
<evidence type="ECO:0000313" key="1">
    <source>
        <dbReference type="EMBL" id="GIJ54075.1"/>
    </source>
</evidence>
<dbReference type="AlphaFoldDB" id="A0A8J3Z2E5"/>
<accession>A0A8J3Z2E5</accession>
<proteinExistence type="predicted"/>
<gene>
    <name evidence="1" type="ORF">Vau01_015910</name>
</gene>
<sequence length="84" mass="8795">MSLETGLDAATRIGLNAEQARLRGKLARRCAGIGRVDVTAVEAVLWSAGEGAATQAQRPQDLLTPGLSRIVIALGAPLKYRIVA</sequence>
<name>A0A8J3Z2E5_9ACTN</name>
<dbReference type="Proteomes" id="UP000612585">
    <property type="component" value="Unassembled WGS sequence"/>
</dbReference>
<reference evidence="1" key="1">
    <citation type="submission" date="2021-01" db="EMBL/GenBank/DDBJ databases">
        <title>Whole genome shotgun sequence of Virgisporangium aurantiacum NBRC 16421.</title>
        <authorList>
            <person name="Komaki H."/>
            <person name="Tamura T."/>
        </authorList>
    </citation>
    <scope>NUCLEOTIDE SEQUENCE</scope>
    <source>
        <strain evidence="1">NBRC 16421</strain>
    </source>
</reference>
<evidence type="ECO:0000313" key="2">
    <source>
        <dbReference type="Proteomes" id="UP000612585"/>
    </source>
</evidence>